<dbReference type="PANTHER" id="PTHR19303:SF57">
    <property type="entry name" value="HTH CENPB-TYPE DOMAIN-CONTAINING PROTEIN"/>
    <property type="match status" value="1"/>
</dbReference>
<dbReference type="InterPro" id="IPR006600">
    <property type="entry name" value="HTH_CenpB_DNA-bd_dom"/>
</dbReference>
<name>A0A6G0WC53_9STRA</name>
<evidence type="ECO:0000313" key="4">
    <source>
        <dbReference type="EMBL" id="KAF0724873.1"/>
    </source>
</evidence>
<dbReference type="Proteomes" id="UP000481153">
    <property type="component" value="Unassembled WGS sequence"/>
</dbReference>
<reference evidence="4 5" key="1">
    <citation type="submission" date="2019-07" db="EMBL/GenBank/DDBJ databases">
        <title>Genomics analysis of Aphanomyces spp. identifies a new class of oomycete effector associated with host adaptation.</title>
        <authorList>
            <person name="Gaulin E."/>
        </authorList>
    </citation>
    <scope>NUCLEOTIDE SEQUENCE [LARGE SCALE GENOMIC DNA]</scope>
    <source>
        <strain evidence="4 5">ATCC 201684</strain>
    </source>
</reference>
<dbReference type="PANTHER" id="PTHR19303">
    <property type="entry name" value="TRANSPOSON"/>
    <property type="match status" value="1"/>
</dbReference>
<evidence type="ECO:0000256" key="1">
    <source>
        <dbReference type="ARBA" id="ARBA00023125"/>
    </source>
</evidence>
<dbReference type="VEuPathDB" id="FungiDB:AeMF1_016870"/>
<dbReference type="PROSITE" id="PS51253">
    <property type="entry name" value="HTH_CENPB"/>
    <property type="match status" value="1"/>
</dbReference>
<keyword evidence="1" id="KW-0238">DNA-binding</keyword>
<dbReference type="InterPro" id="IPR009057">
    <property type="entry name" value="Homeodomain-like_sf"/>
</dbReference>
<dbReference type="InterPro" id="IPR004875">
    <property type="entry name" value="DDE_SF_endonuclease_dom"/>
</dbReference>
<keyword evidence="5" id="KW-1185">Reference proteome</keyword>
<dbReference type="GO" id="GO:0005634">
    <property type="term" value="C:nucleus"/>
    <property type="evidence" value="ECO:0007669"/>
    <property type="project" value="TreeGrafter"/>
</dbReference>
<dbReference type="AlphaFoldDB" id="A0A6G0WC53"/>
<comment type="caution">
    <text evidence="4">The sequence shown here is derived from an EMBL/GenBank/DDBJ whole genome shotgun (WGS) entry which is preliminary data.</text>
</comment>
<organism evidence="4 5">
    <name type="scientific">Aphanomyces euteiches</name>
    <dbReference type="NCBI Taxonomy" id="100861"/>
    <lineage>
        <taxon>Eukaryota</taxon>
        <taxon>Sar</taxon>
        <taxon>Stramenopiles</taxon>
        <taxon>Oomycota</taxon>
        <taxon>Saprolegniomycetes</taxon>
        <taxon>Saprolegniales</taxon>
        <taxon>Verrucalvaceae</taxon>
        <taxon>Aphanomyces</taxon>
    </lineage>
</organism>
<proteinExistence type="predicted"/>
<feature type="region of interest" description="Disordered" evidence="2">
    <location>
        <begin position="1"/>
        <end position="23"/>
    </location>
</feature>
<dbReference type="SUPFAM" id="SSF46689">
    <property type="entry name" value="Homeodomain-like"/>
    <property type="match status" value="1"/>
</dbReference>
<sequence length="372" mass="42909">MDVSQASRRPSTGRPVSKYSAKKLPMQHKNTVVDYRERKAAIDHYDLYGMQATLDTLYGKLGPLARETKRKQIYTWVKKHAVINTMASSARTAKMTCRRDRGTGTTLSKEVEENLPRWVQSMRKDGVPVTYDMLRAMALEAAVDMGLRDDQFRAGWHWVQGFKQRHGLSLRARTRTGQQTHDDGLAVLEQFSERIKKVVQDERIDRIYNADQTAINYEYLPTKTLNKCYDNTVWVKCGGKTKERMTAMLLADNTGFKHPLFLVLRTSKSKVKATVQENLTTRNGFGKRLWNDVVRLQERHGCQIHGNPTAWWNGSLSMKFLEYHFAQRPDRATKKVLLIRDDFSAHFTEEVVAYAEELNVVLECVPPSYTYH</sequence>
<evidence type="ECO:0000256" key="2">
    <source>
        <dbReference type="SAM" id="MobiDB-lite"/>
    </source>
</evidence>
<dbReference type="EMBL" id="VJMJ01000258">
    <property type="protein sequence ID" value="KAF0724873.1"/>
    <property type="molecule type" value="Genomic_DNA"/>
</dbReference>
<dbReference type="Pfam" id="PF03184">
    <property type="entry name" value="DDE_1"/>
    <property type="match status" value="1"/>
</dbReference>
<dbReference type="SMART" id="SM00674">
    <property type="entry name" value="CENPB"/>
    <property type="match status" value="1"/>
</dbReference>
<evidence type="ECO:0000259" key="3">
    <source>
        <dbReference type="PROSITE" id="PS51253"/>
    </source>
</evidence>
<dbReference type="Pfam" id="PF03221">
    <property type="entry name" value="HTH_Tnp_Tc5"/>
    <property type="match status" value="1"/>
</dbReference>
<dbReference type="Gene3D" id="1.10.10.60">
    <property type="entry name" value="Homeodomain-like"/>
    <property type="match status" value="1"/>
</dbReference>
<gene>
    <name evidence="4" type="ORF">Ae201684_016549</name>
</gene>
<accession>A0A6G0WC53</accession>
<dbReference type="InterPro" id="IPR050863">
    <property type="entry name" value="CenT-Element_Derived"/>
</dbReference>
<evidence type="ECO:0000313" key="5">
    <source>
        <dbReference type="Proteomes" id="UP000481153"/>
    </source>
</evidence>
<protein>
    <recommendedName>
        <fullName evidence="3">HTH CENPB-type domain-containing protein</fullName>
    </recommendedName>
</protein>
<feature type="compositionally biased region" description="Polar residues" evidence="2">
    <location>
        <begin position="1"/>
        <end position="10"/>
    </location>
</feature>
<dbReference type="GO" id="GO:0003677">
    <property type="term" value="F:DNA binding"/>
    <property type="evidence" value="ECO:0007669"/>
    <property type="project" value="UniProtKB-KW"/>
</dbReference>
<feature type="domain" description="HTH CENPB-type" evidence="3">
    <location>
        <begin position="99"/>
        <end position="172"/>
    </location>
</feature>